<dbReference type="Proteomes" id="UP000230002">
    <property type="component" value="Unassembled WGS sequence"/>
</dbReference>
<dbReference type="AlphaFoldDB" id="A0A2G8SEV7"/>
<evidence type="ECO:0000313" key="2">
    <source>
        <dbReference type="Proteomes" id="UP000230002"/>
    </source>
</evidence>
<sequence length="137" mass="15870">MELRSDQKQWLSTRKRFRDAAKEILFLGLLYPKGTTLAADVEHNLYVHYKNHADAAYDLLRETLALWEVEEPAGMTGTLPIEIQAGETSIDIPALIYALDRNEATLKDLHRAVSVLLLYMRRERELLQDRYEQQLAN</sequence>
<evidence type="ECO:0000313" key="1">
    <source>
        <dbReference type="EMBL" id="PIL32281.1"/>
    </source>
</evidence>
<comment type="caution">
    <text evidence="1">The sequence shown here is derived from an EMBL/GenBank/DDBJ whole genome shotgun (WGS) entry which is preliminary data.</text>
</comment>
<name>A0A2G8SEV7_9APHY</name>
<reference evidence="1 2" key="1">
    <citation type="journal article" date="2015" name="Sci. Rep.">
        <title>Chromosome-level genome map provides insights into diverse defense mechanisms in the medicinal fungus Ganoderma sinense.</title>
        <authorList>
            <person name="Zhu Y."/>
            <person name="Xu J."/>
            <person name="Sun C."/>
            <person name="Zhou S."/>
            <person name="Xu H."/>
            <person name="Nelson D.R."/>
            <person name="Qian J."/>
            <person name="Song J."/>
            <person name="Luo H."/>
            <person name="Xiang L."/>
            <person name="Li Y."/>
            <person name="Xu Z."/>
            <person name="Ji A."/>
            <person name="Wang L."/>
            <person name="Lu S."/>
            <person name="Hayward A."/>
            <person name="Sun W."/>
            <person name="Li X."/>
            <person name="Schwartz D.C."/>
            <person name="Wang Y."/>
            <person name="Chen S."/>
        </authorList>
    </citation>
    <scope>NUCLEOTIDE SEQUENCE [LARGE SCALE GENOMIC DNA]</scope>
    <source>
        <strain evidence="1 2">ZZ0214-1</strain>
    </source>
</reference>
<keyword evidence="2" id="KW-1185">Reference proteome</keyword>
<protein>
    <submittedName>
        <fullName evidence="1">Uncharacterized protein</fullName>
    </submittedName>
</protein>
<gene>
    <name evidence="1" type="ORF">GSI_05526</name>
</gene>
<accession>A0A2G8SEV7</accession>
<proteinExistence type="predicted"/>
<dbReference type="EMBL" id="AYKW01000011">
    <property type="protein sequence ID" value="PIL32281.1"/>
    <property type="molecule type" value="Genomic_DNA"/>
</dbReference>
<organism evidence="1 2">
    <name type="scientific">Ganoderma sinense ZZ0214-1</name>
    <dbReference type="NCBI Taxonomy" id="1077348"/>
    <lineage>
        <taxon>Eukaryota</taxon>
        <taxon>Fungi</taxon>
        <taxon>Dikarya</taxon>
        <taxon>Basidiomycota</taxon>
        <taxon>Agaricomycotina</taxon>
        <taxon>Agaricomycetes</taxon>
        <taxon>Polyporales</taxon>
        <taxon>Polyporaceae</taxon>
        <taxon>Ganoderma</taxon>
    </lineage>
</organism>